<proteinExistence type="predicted"/>
<feature type="compositionally biased region" description="Low complexity" evidence="1">
    <location>
        <begin position="604"/>
        <end position="617"/>
    </location>
</feature>
<dbReference type="InterPro" id="IPR021878">
    <property type="entry name" value="TgpA_N"/>
</dbReference>
<dbReference type="InterPro" id="IPR002931">
    <property type="entry name" value="Transglutaminase-like"/>
</dbReference>
<organism evidence="4 5">
    <name type="scientific">Egicoccus halophilus</name>
    <dbReference type="NCBI Taxonomy" id="1670830"/>
    <lineage>
        <taxon>Bacteria</taxon>
        <taxon>Bacillati</taxon>
        <taxon>Actinomycetota</taxon>
        <taxon>Nitriliruptoria</taxon>
        <taxon>Egicoccales</taxon>
        <taxon>Egicoccaceae</taxon>
        <taxon>Egicoccus</taxon>
    </lineage>
</organism>
<feature type="transmembrane region" description="Helical" evidence="2">
    <location>
        <begin position="112"/>
        <end position="130"/>
    </location>
</feature>
<dbReference type="Proteomes" id="UP000650511">
    <property type="component" value="Unassembled WGS sequence"/>
</dbReference>
<keyword evidence="5" id="KW-1185">Reference proteome</keyword>
<dbReference type="EMBL" id="BMHA01000003">
    <property type="protein sequence ID" value="GGI04301.1"/>
    <property type="molecule type" value="Genomic_DNA"/>
</dbReference>
<dbReference type="SUPFAM" id="SSF54001">
    <property type="entry name" value="Cysteine proteinases"/>
    <property type="match status" value="1"/>
</dbReference>
<reference evidence="4" key="1">
    <citation type="journal article" date="2014" name="Int. J. Syst. Evol. Microbiol.">
        <title>Complete genome sequence of Corynebacterium casei LMG S-19264T (=DSM 44701T), isolated from a smear-ripened cheese.</title>
        <authorList>
            <consortium name="US DOE Joint Genome Institute (JGI-PGF)"/>
            <person name="Walter F."/>
            <person name="Albersmeier A."/>
            <person name="Kalinowski J."/>
            <person name="Ruckert C."/>
        </authorList>
    </citation>
    <scope>NUCLEOTIDE SEQUENCE</scope>
    <source>
        <strain evidence="4">CGMCC 1.14988</strain>
    </source>
</reference>
<evidence type="ECO:0000256" key="1">
    <source>
        <dbReference type="SAM" id="MobiDB-lite"/>
    </source>
</evidence>
<reference evidence="4" key="2">
    <citation type="submission" date="2020-09" db="EMBL/GenBank/DDBJ databases">
        <authorList>
            <person name="Sun Q."/>
            <person name="Zhou Y."/>
        </authorList>
    </citation>
    <scope>NUCLEOTIDE SEQUENCE</scope>
    <source>
        <strain evidence="4">CGMCC 1.14988</strain>
    </source>
</reference>
<sequence>MRRRDALLALATLVLLLATVPAYDRVFAEPSWRGPAMAAGVLALVLAAVLRALRLPWWAALAASVAGLAVLTSVLHLPDAPLLPGTEQWHRVRELFAVARTEVRETPSPAPVLPGLLLLVTTGFWTVAHVAHDVVVRWRRSGLGMVPVLVLWAVPLAIRSDDARAWITAVPFLAAAGLLLLFSAPDTLPGPARRLPRAPAGGLAVGALAVTVAVLAPGVLPGYGEPAWVDVGRGNDPRGYQPIVDVAERLQLPTERDVLRVSSERRTYLRLAGLDSFDGHTWRLGPSDQGSYRPDPASLHAASDVLPPEQEAAASEPLFVDVEVLALENIYVPVPYQPVQVLGPQRNEMVWSTEGGFLATWDTVDGELSGQPRVGVREGVNYRVQASRPTPAYEQLLDAEPDAATRERFTRLPRSYPGLREQAEQVYAAADATSTVDRALALQRWFIGDEGGFAYDLDVPPLRGDQALERFVLEDKVGYCEYFATAMAVMLRETGIPARVAVGFLPGRVSAPADPALGRDVDEYTVSTRDAHAWVEVLFPGYGWITFEPTPRDDSTQMVPREDDLSPLENERERAAREREEADTDDDGPSSNPQLPTQQPPLPEQDAAPPQAQAPEAGTQGDQRARWPLALVGLGLGAVALLTLRSQRTRTRSAGTDPAARVITAQRRLLATGAAFGIGRRPAETTPQVLARWAAEGRVDPTHGASFARLAQQAAFGGAVDEADAAAAETLAADLEDRVRASVDTRDRLLAPVRVPMDQGLARTRTLVGSVRDRLGP</sequence>
<comment type="caution">
    <text evidence="4">The sequence shown here is derived from an EMBL/GenBank/DDBJ whole genome shotgun (WGS) entry which is preliminary data.</text>
</comment>
<dbReference type="InterPro" id="IPR052901">
    <property type="entry name" value="Bact_TGase-like"/>
</dbReference>
<dbReference type="InterPro" id="IPR038765">
    <property type="entry name" value="Papain-like_cys_pep_sf"/>
</dbReference>
<feature type="compositionally biased region" description="Basic and acidic residues" evidence="1">
    <location>
        <begin position="550"/>
        <end position="580"/>
    </location>
</feature>
<protein>
    <recommendedName>
        <fullName evidence="3">Transglutaminase-like domain-containing protein</fullName>
    </recommendedName>
</protein>
<dbReference type="PANTHER" id="PTHR42736:SF1">
    <property type="entry name" value="PROTEIN-GLUTAMINE GAMMA-GLUTAMYLTRANSFERASE"/>
    <property type="match status" value="1"/>
</dbReference>
<keyword evidence="2" id="KW-1133">Transmembrane helix</keyword>
<dbReference type="PANTHER" id="PTHR42736">
    <property type="entry name" value="PROTEIN-GLUTAMINE GAMMA-GLUTAMYLTRANSFERASE"/>
    <property type="match status" value="1"/>
</dbReference>
<name>A0A8J3ER68_9ACTN</name>
<feature type="transmembrane region" description="Helical" evidence="2">
    <location>
        <begin position="203"/>
        <end position="223"/>
    </location>
</feature>
<dbReference type="Gene3D" id="3.10.620.30">
    <property type="match status" value="1"/>
</dbReference>
<feature type="transmembrane region" description="Helical" evidence="2">
    <location>
        <begin position="142"/>
        <end position="158"/>
    </location>
</feature>
<dbReference type="AlphaFoldDB" id="A0A8J3ER68"/>
<feature type="transmembrane region" description="Helical" evidence="2">
    <location>
        <begin position="32"/>
        <end position="50"/>
    </location>
</feature>
<feature type="region of interest" description="Disordered" evidence="1">
    <location>
        <begin position="549"/>
        <end position="622"/>
    </location>
</feature>
<feature type="transmembrane region" description="Helical" evidence="2">
    <location>
        <begin position="164"/>
        <end position="182"/>
    </location>
</feature>
<keyword evidence="2" id="KW-0812">Transmembrane</keyword>
<dbReference type="SMART" id="SM00460">
    <property type="entry name" value="TGc"/>
    <property type="match status" value="1"/>
</dbReference>
<feature type="domain" description="Transglutaminase-like" evidence="3">
    <location>
        <begin position="472"/>
        <end position="551"/>
    </location>
</feature>
<keyword evidence="2" id="KW-0472">Membrane</keyword>
<evidence type="ECO:0000313" key="4">
    <source>
        <dbReference type="EMBL" id="GGI04301.1"/>
    </source>
</evidence>
<dbReference type="RefSeq" id="WP_130649576.1">
    <property type="nucleotide sequence ID" value="NZ_BMHA01000003.1"/>
</dbReference>
<evidence type="ECO:0000313" key="5">
    <source>
        <dbReference type="Proteomes" id="UP000650511"/>
    </source>
</evidence>
<dbReference type="Pfam" id="PF11992">
    <property type="entry name" value="TgpA_N"/>
    <property type="match status" value="1"/>
</dbReference>
<evidence type="ECO:0000259" key="3">
    <source>
        <dbReference type="SMART" id="SM00460"/>
    </source>
</evidence>
<feature type="transmembrane region" description="Helical" evidence="2">
    <location>
        <begin position="57"/>
        <end position="77"/>
    </location>
</feature>
<dbReference type="Pfam" id="PF01841">
    <property type="entry name" value="Transglut_core"/>
    <property type="match status" value="1"/>
</dbReference>
<evidence type="ECO:0000256" key="2">
    <source>
        <dbReference type="SAM" id="Phobius"/>
    </source>
</evidence>
<gene>
    <name evidence="4" type="ORF">GCM10011354_08410</name>
</gene>
<dbReference type="OrthoDB" id="9804023at2"/>
<accession>A0A8J3ER68</accession>